<evidence type="ECO:0000256" key="2">
    <source>
        <dbReference type="SAM" id="SignalP"/>
    </source>
</evidence>
<feature type="region of interest" description="Disordered" evidence="1">
    <location>
        <begin position="84"/>
        <end position="103"/>
    </location>
</feature>
<dbReference type="PATRIC" id="fig|314722.6.peg.2440"/>
<feature type="signal peptide" evidence="2">
    <location>
        <begin position="1"/>
        <end position="22"/>
    </location>
</feature>
<dbReference type="KEGG" id="psuw:WQ53_11290"/>
<dbReference type="RefSeq" id="WP_052632425.1">
    <property type="nucleotide sequence ID" value="NZ_CP011144.1"/>
</dbReference>
<dbReference type="InterPro" id="IPR025392">
    <property type="entry name" value="DUF4124"/>
</dbReference>
<dbReference type="Proteomes" id="UP000033067">
    <property type="component" value="Chromosome"/>
</dbReference>
<reference evidence="4 5" key="1">
    <citation type="journal article" date="2015" name="Genome Announc.">
        <title>Complete Genome Sequence of Pseudoxanthomonas suwonensis Strain J1, a Cellulose-Degrading Bacterium Isolated from Leaf- and Wood-Enriched Soil.</title>
        <authorList>
            <person name="Hou L."/>
            <person name="Jiang J."/>
            <person name="Xu Z."/>
            <person name="Zhou Y."/>
            <person name="Leung F.C."/>
        </authorList>
    </citation>
    <scope>NUCLEOTIDE SEQUENCE [LARGE SCALE GENOMIC DNA]</scope>
    <source>
        <strain evidence="4 5">J1</strain>
    </source>
</reference>
<dbReference type="OrthoDB" id="7068596at2"/>
<protein>
    <recommendedName>
        <fullName evidence="3">DUF4124 domain-containing protein</fullName>
    </recommendedName>
</protein>
<evidence type="ECO:0000313" key="5">
    <source>
        <dbReference type="Proteomes" id="UP000033067"/>
    </source>
</evidence>
<dbReference type="AlphaFoldDB" id="A0A0E3Z290"/>
<feature type="domain" description="DUF4124" evidence="3">
    <location>
        <begin position="13"/>
        <end position="68"/>
    </location>
</feature>
<evidence type="ECO:0000313" key="4">
    <source>
        <dbReference type="EMBL" id="AKC87244.1"/>
    </source>
</evidence>
<keyword evidence="5" id="KW-1185">Reference proteome</keyword>
<evidence type="ECO:0000259" key="3">
    <source>
        <dbReference type="Pfam" id="PF13511"/>
    </source>
</evidence>
<dbReference type="EMBL" id="CP011144">
    <property type="protein sequence ID" value="AKC87244.1"/>
    <property type="molecule type" value="Genomic_DNA"/>
</dbReference>
<proteinExistence type="predicted"/>
<name>A0A0E3Z290_9GAMM</name>
<feature type="region of interest" description="Disordered" evidence="1">
    <location>
        <begin position="32"/>
        <end position="51"/>
    </location>
</feature>
<dbReference type="Pfam" id="PF13511">
    <property type="entry name" value="DUF4124"/>
    <property type="match status" value="1"/>
</dbReference>
<feature type="chain" id="PRO_5002416188" description="DUF4124 domain-containing protein" evidence="2">
    <location>
        <begin position="23"/>
        <end position="127"/>
    </location>
</feature>
<gene>
    <name evidence="4" type="ORF">WQ53_11290</name>
</gene>
<evidence type="ECO:0000256" key="1">
    <source>
        <dbReference type="SAM" id="MobiDB-lite"/>
    </source>
</evidence>
<sequence>MRFLSRSCLLLLAAGVCASAMANNVYQWKDASGVTHSSDKPPPGQKYDTRRIDSRGQYVDAATPAAAAVDPQCATARQNLQLLGSGAPVMRDTDGDGTPDTALTDEDRAAQKSLAEAAAKAYCPPAG</sequence>
<organism evidence="4 5">
    <name type="scientific">Pseudoxanthomonas suwonensis</name>
    <dbReference type="NCBI Taxonomy" id="314722"/>
    <lineage>
        <taxon>Bacteria</taxon>
        <taxon>Pseudomonadati</taxon>
        <taxon>Pseudomonadota</taxon>
        <taxon>Gammaproteobacteria</taxon>
        <taxon>Lysobacterales</taxon>
        <taxon>Lysobacteraceae</taxon>
        <taxon>Pseudoxanthomonas</taxon>
    </lineage>
</organism>
<accession>A0A0E3Z290</accession>
<keyword evidence="2" id="KW-0732">Signal</keyword>